<keyword evidence="1" id="KW-0285">Flavoprotein</keyword>
<gene>
    <name evidence="6" type="ORF">ACFO8L_11550</name>
</gene>
<dbReference type="InterPro" id="IPR019952">
    <property type="entry name" value="F420_OxRdatse_Rv1855c_pred"/>
</dbReference>
<feature type="domain" description="Luciferase-like" evidence="5">
    <location>
        <begin position="19"/>
        <end position="252"/>
    </location>
</feature>
<evidence type="ECO:0000256" key="1">
    <source>
        <dbReference type="ARBA" id="ARBA00022630"/>
    </source>
</evidence>
<keyword evidence="7" id="KW-1185">Reference proteome</keyword>
<organism evidence="6 7">
    <name type="scientific">Sphaerisporangium corydalis</name>
    <dbReference type="NCBI Taxonomy" id="1441875"/>
    <lineage>
        <taxon>Bacteria</taxon>
        <taxon>Bacillati</taxon>
        <taxon>Actinomycetota</taxon>
        <taxon>Actinomycetes</taxon>
        <taxon>Streptosporangiales</taxon>
        <taxon>Streptosporangiaceae</taxon>
        <taxon>Sphaerisporangium</taxon>
    </lineage>
</organism>
<evidence type="ECO:0000256" key="3">
    <source>
        <dbReference type="ARBA" id="ARBA00023002"/>
    </source>
</evidence>
<evidence type="ECO:0000256" key="4">
    <source>
        <dbReference type="ARBA" id="ARBA00023033"/>
    </source>
</evidence>
<comment type="caution">
    <text evidence="6">The sequence shown here is derived from an EMBL/GenBank/DDBJ whole genome shotgun (WGS) entry which is preliminary data.</text>
</comment>
<dbReference type="NCBIfam" id="TIGR03560">
    <property type="entry name" value="F420_Rv1855c"/>
    <property type="match status" value="1"/>
</dbReference>
<proteinExistence type="predicted"/>
<dbReference type="Pfam" id="PF00296">
    <property type="entry name" value="Bac_luciferase"/>
    <property type="match status" value="1"/>
</dbReference>
<evidence type="ECO:0000256" key="2">
    <source>
        <dbReference type="ARBA" id="ARBA00022643"/>
    </source>
</evidence>
<dbReference type="InterPro" id="IPR036661">
    <property type="entry name" value="Luciferase-like_sf"/>
</dbReference>
<dbReference type="EC" id="1.-.-.-" evidence="6"/>
<evidence type="ECO:0000259" key="5">
    <source>
        <dbReference type="Pfam" id="PF00296"/>
    </source>
</evidence>
<keyword evidence="4" id="KW-0503">Monooxygenase</keyword>
<keyword evidence="3 6" id="KW-0560">Oxidoreductase</keyword>
<dbReference type="GO" id="GO:0016491">
    <property type="term" value="F:oxidoreductase activity"/>
    <property type="evidence" value="ECO:0007669"/>
    <property type="project" value="UniProtKB-KW"/>
</dbReference>
<dbReference type="Gene3D" id="3.20.20.30">
    <property type="entry name" value="Luciferase-like domain"/>
    <property type="match status" value="1"/>
</dbReference>
<dbReference type="PANTHER" id="PTHR42847:SF4">
    <property type="entry name" value="ALKANESULFONATE MONOOXYGENASE-RELATED"/>
    <property type="match status" value="1"/>
</dbReference>
<dbReference type="EMBL" id="JBHSFN010000006">
    <property type="protein sequence ID" value="MFC4586714.1"/>
    <property type="molecule type" value="Genomic_DNA"/>
</dbReference>
<keyword evidence="2" id="KW-0288">FMN</keyword>
<dbReference type="PANTHER" id="PTHR42847">
    <property type="entry name" value="ALKANESULFONATE MONOOXYGENASE"/>
    <property type="match status" value="1"/>
</dbReference>
<reference evidence="7" key="1">
    <citation type="journal article" date="2019" name="Int. J. Syst. Evol. Microbiol.">
        <title>The Global Catalogue of Microorganisms (GCM) 10K type strain sequencing project: providing services to taxonomists for standard genome sequencing and annotation.</title>
        <authorList>
            <consortium name="The Broad Institute Genomics Platform"/>
            <consortium name="The Broad Institute Genome Sequencing Center for Infectious Disease"/>
            <person name="Wu L."/>
            <person name="Ma J."/>
        </authorList>
    </citation>
    <scope>NUCLEOTIDE SEQUENCE [LARGE SCALE GENOMIC DNA]</scope>
    <source>
        <strain evidence="7">CCUG 49560</strain>
    </source>
</reference>
<dbReference type="InterPro" id="IPR050172">
    <property type="entry name" value="SsuD_RutA_monooxygenase"/>
</dbReference>
<evidence type="ECO:0000313" key="6">
    <source>
        <dbReference type="EMBL" id="MFC4586714.1"/>
    </source>
</evidence>
<name>A0ABV9ECI8_9ACTN</name>
<dbReference type="InterPro" id="IPR011251">
    <property type="entry name" value="Luciferase-like_dom"/>
</dbReference>
<dbReference type="RefSeq" id="WP_262842434.1">
    <property type="nucleotide sequence ID" value="NZ_JANZYP010000011.1"/>
</dbReference>
<accession>A0ABV9ECI8</accession>
<dbReference type="Proteomes" id="UP001595891">
    <property type="component" value="Unassembled WGS sequence"/>
</dbReference>
<evidence type="ECO:0000313" key="7">
    <source>
        <dbReference type="Proteomes" id="UP001595891"/>
    </source>
</evidence>
<sequence>MNVGMVIGDFAWQGGAVRMAETLAEIGQTADDAGFSIIGVGDHLWQGPHAGGPEAPQLECFTTLALLAAHTRRCRLAPVVAGVHFRRPGLLAKTLTTLDVLSGGRAMLGLGVGWDADEARGLGIPFPSLAERFEALEETVQICLRMWEGERGDERPYEGEHFRLERPLNLPQSLTRPHPPIMIGGGGEKRTLRLVARYADACNLYPGPDLAAKLEVLRGHCETEGRDYDAIEKTVIFPFDVGDDGAKAGELAGMLRGLAELGVQTALGIISGPDPVRTVEVVGKDVIPAVADA</sequence>
<protein>
    <submittedName>
        <fullName evidence="6">LLM class F420-dependent oxidoreductase</fullName>
        <ecNumber evidence="6">1.-.-.-</ecNumber>
    </submittedName>
</protein>
<dbReference type="SUPFAM" id="SSF51679">
    <property type="entry name" value="Bacterial luciferase-like"/>
    <property type="match status" value="1"/>
</dbReference>